<evidence type="ECO:0000313" key="4">
    <source>
        <dbReference type="Proteomes" id="UP000199107"/>
    </source>
</evidence>
<evidence type="ECO:0000256" key="2">
    <source>
        <dbReference type="SAM" id="SignalP"/>
    </source>
</evidence>
<gene>
    <name evidence="3" type="ORF">SAMN05192555_10979</name>
</gene>
<reference evidence="4" key="1">
    <citation type="submission" date="2016-10" db="EMBL/GenBank/DDBJ databases">
        <authorList>
            <person name="Varghese N."/>
            <person name="Submissions S."/>
        </authorList>
    </citation>
    <scope>NUCLEOTIDE SEQUENCE [LARGE SCALE GENOMIC DNA]</scope>
    <source>
        <strain evidence="4">AAP</strain>
    </source>
</reference>
<proteinExistence type="predicted"/>
<sequence>MRRQWLGLCGVAAIVLTMPLSAQASPFYAPPPPDEEDDRFTGDLEFGFTQLSGNTDSRTLLGKGRLTWLTGNWTHSLRGEIRNVARDDTTSAEQYLAAWRERYDFDGDHYLFGFARWEKDRFSGYDQQVTAIAGYGRQLLDSDTHHLSLEAGPGYRFDDVRDQESEGLSVGYGALAYDWEITDNAAFSQELSLEATRDNTTSRSYSALTARINSRMALRLSHEIRRNSQPPETATARSDMTTSASLVYSW</sequence>
<dbReference type="Proteomes" id="UP000199107">
    <property type="component" value="Unassembled WGS sequence"/>
</dbReference>
<dbReference type="InterPro" id="IPR007433">
    <property type="entry name" value="DUF481"/>
</dbReference>
<dbReference type="Pfam" id="PF04338">
    <property type="entry name" value="DUF481"/>
    <property type="match status" value="1"/>
</dbReference>
<dbReference type="RefSeq" id="WP_089658870.1">
    <property type="nucleotide sequence ID" value="NZ_FNGH01000009.1"/>
</dbReference>
<feature type="compositionally biased region" description="Polar residues" evidence="1">
    <location>
        <begin position="227"/>
        <end position="250"/>
    </location>
</feature>
<feature type="region of interest" description="Disordered" evidence="1">
    <location>
        <begin position="226"/>
        <end position="250"/>
    </location>
</feature>
<keyword evidence="2" id="KW-0732">Signal</keyword>
<evidence type="ECO:0000256" key="1">
    <source>
        <dbReference type="SAM" id="MobiDB-lite"/>
    </source>
</evidence>
<keyword evidence="4" id="KW-1185">Reference proteome</keyword>
<feature type="signal peptide" evidence="2">
    <location>
        <begin position="1"/>
        <end position="24"/>
    </location>
</feature>
<dbReference type="STRING" id="48727.SAMN05192555_10979"/>
<dbReference type="AlphaFoldDB" id="A0A1G9QDL9"/>
<organism evidence="3 4">
    <name type="scientific">Franzmannia pantelleriensis</name>
    <dbReference type="NCBI Taxonomy" id="48727"/>
    <lineage>
        <taxon>Bacteria</taxon>
        <taxon>Pseudomonadati</taxon>
        <taxon>Pseudomonadota</taxon>
        <taxon>Gammaproteobacteria</taxon>
        <taxon>Oceanospirillales</taxon>
        <taxon>Halomonadaceae</taxon>
        <taxon>Franzmannia</taxon>
    </lineage>
</organism>
<accession>A0A1G9QDL9</accession>
<name>A0A1G9QDL9_9GAMM</name>
<dbReference type="EMBL" id="FNGH01000009">
    <property type="protein sequence ID" value="SDM08587.1"/>
    <property type="molecule type" value="Genomic_DNA"/>
</dbReference>
<evidence type="ECO:0000313" key="3">
    <source>
        <dbReference type="EMBL" id="SDM08587.1"/>
    </source>
</evidence>
<dbReference type="OrthoDB" id="5292716at2"/>
<protein>
    <submittedName>
        <fullName evidence="3">Putative salt-induced outer membrane protein</fullName>
    </submittedName>
</protein>
<feature type="chain" id="PRO_5011586450" evidence="2">
    <location>
        <begin position="25"/>
        <end position="250"/>
    </location>
</feature>